<feature type="transmembrane region" description="Helical" evidence="2">
    <location>
        <begin position="77"/>
        <end position="104"/>
    </location>
</feature>
<feature type="compositionally biased region" description="Low complexity" evidence="1">
    <location>
        <begin position="36"/>
        <end position="53"/>
    </location>
</feature>
<dbReference type="Pfam" id="PF19877">
    <property type="entry name" value="DUF6350"/>
    <property type="match status" value="1"/>
</dbReference>
<dbReference type="AlphaFoldDB" id="A0A542SRC3"/>
<sequence>MGPALRPAADTSRSTADESSPAPIVPRLGPPAGRQASPASREAPPASRPASRGPSKRRSGSATIDAPQAERPPMPAWLAGLIIAVQGAAWSWAIVVVPAVAAFVTAATQVTTQSSWSAAVRVGSALWLLAHGGQVSVGDASISLMPLGLTALIAGTCALSARRSAHKRWQSWVAATAFYVLIVAIAALAIGSSLARVLPVTAVAAATGTLFGMTTGRDSETMRATLRAWWSKVPAQVKEQRGVAAGMRAAGIAVALWALVGACMVTMWAFAGRGSAVDILASLAPDTLGGLVLGVAQTGFAPTFIVWAMAWVSGAAFQVGAGSAFSPGHAVLDPLPAVPLVSALPTGGMTGAWATWVPATLIVVGAVAGISVWKTLRRGPATDDPPAGVSIRDLAVAVGTCIVTLAFATSIMQGLATGSIGPGILATTGAHGGAVIGGLSWRIGVGMAAALVCMHPWPRAQLAALWRASARATGLASLDPKKR</sequence>
<dbReference type="RefSeq" id="WP_211344984.1">
    <property type="nucleotide sequence ID" value="NZ_BAAATB010000006.1"/>
</dbReference>
<dbReference type="InterPro" id="IPR045931">
    <property type="entry name" value="DUF6350"/>
</dbReference>
<feature type="transmembrane region" description="Helical" evidence="2">
    <location>
        <begin position="249"/>
        <end position="270"/>
    </location>
</feature>
<feature type="transmembrane region" description="Helical" evidence="2">
    <location>
        <begin position="197"/>
        <end position="216"/>
    </location>
</feature>
<dbReference type="Proteomes" id="UP000316181">
    <property type="component" value="Unassembled WGS sequence"/>
</dbReference>
<reference evidence="3 4" key="1">
    <citation type="submission" date="2019-06" db="EMBL/GenBank/DDBJ databases">
        <title>Sequencing the genomes of 1000 actinobacteria strains.</title>
        <authorList>
            <person name="Klenk H.-P."/>
        </authorList>
    </citation>
    <scope>NUCLEOTIDE SEQUENCE [LARGE SCALE GENOMIC DNA]</scope>
    <source>
        <strain evidence="3 4">DSM 10596</strain>
    </source>
</reference>
<keyword evidence="4" id="KW-1185">Reference proteome</keyword>
<evidence type="ECO:0000313" key="3">
    <source>
        <dbReference type="EMBL" id="TQK77138.1"/>
    </source>
</evidence>
<protein>
    <submittedName>
        <fullName evidence="3">Uncharacterized protein</fullName>
    </submittedName>
</protein>
<evidence type="ECO:0000256" key="2">
    <source>
        <dbReference type="SAM" id="Phobius"/>
    </source>
</evidence>
<keyword evidence="2" id="KW-0812">Transmembrane</keyword>
<keyword evidence="2" id="KW-1133">Transmembrane helix</keyword>
<organism evidence="3 4">
    <name type="scientific">Rarobacter incanus</name>
    <dbReference type="NCBI Taxonomy" id="153494"/>
    <lineage>
        <taxon>Bacteria</taxon>
        <taxon>Bacillati</taxon>
        <taxon>Actinomycetota</taxon>
        <taxon>Actinomycetes</taxon>
        <taxon>Micrococcales</taxon>
        <taxon>Rarobacteraceae</taxon>
        <taxon>Rarobacter</taxon>
    </lineage>
</organism>
<evidence type="ECO:0000256" key="1">
    <source>
        <dbReference type="SAM" id="MobiDB-lite"/>
    </source>
</evidence>
<feature type="transmembrane region" description="Helical" evidence="2">
    <location>
        <begin position="435"/>
        <end position="457"/>
    </location>
</feature>
<feature type="transmembrane region" description="Helical" evidence="2">
    <location>
        <begin position="172"/>
        <end position="191"/>
    </location>
</feature>
<keyword evidence="2" id="KW-0472">Membrane</keyword>
<gene>
    <name evidence="3" type="ORF">FB389_1853</name>
</gene>
<comment type="caution">
    <text evidence="3">The sequence shown here is derived from an EMBL/GenBank/DDBJ whole genome shotgun (WGS) entry which is preliminary data.</text>
</comment>
<feature type="transmembrane region" description="Helical" evidence="2">
    <location>
        <begin position="276"/>
        <end position="296"/>
    </location>
</feature>
<feature type="transmembrane region" description="Helical" evidence="2">
    <location>
        <begin position="394"/>
        <end position="415"/>
    </location>
</feature>
<dbReference type="EMBL" id="VFNV01000001">
    <property type="protein sequence ID" value="TQK77138.1"/>
    <property type="molecule type" value="Genomic_DNA"/>
</dbReference>
<feature type="region of interest" description="Disordered" evidence="1">
    <location>
        <begin position="1"/>
        <end position="70"/>
    </location>
</feature>
<accession>A0A542SRC3</accession>
<proteinExistence type="predicted"/>
<feature type="transmembrane region" description="Helical" evidence="2">
    <location>
        <begin position="353"/>
        <end position="373"/>
    </location>
</feature>
<feature type="transmembrane region" description="Helical" evidence="2">
    <location>
        <begin position="303"/>
        <end position="325"/>
    </location>
</feature>
<evidence type="ECO:0000313" key="4">
    <source>
        <dbReference type="Proteomes" id="UP000316181"/>
    </source>
</evidence>
<name>A0A542SRC3_9MICO</name>